<dbReference type="AlphaFoldDB" id="A0A098L9W1"/>
<feature type="domain" description="DJ-1/PfpI" evidence="3">
    <location>
        <begin position="1"/>
        <end position="163"/>
    </location>
</feature>
<name>A0A098L9W1_9BACT</name>
<protein>
    <submittedName>
        <fullName evidence="4">Glutamine amidotransferase</fullName>
    </submittedName>
</protein>
<dbReference type="InterPro" id="IPR006286">
    <property type="entry name" value="C56_PfpI-like"/>
</dbReference>
<feature type="compositionally biased region" description="Basic and acidic residues" evidence="2">
    <location>
        <begin position="181"/>
        <end position="197"/>
    </location>
</feature>
<evidence type="ECO:0000256" key="1">
    <source>
        <dbReference type="ARBA" id="ARBA00008542"/>
    </source>
</evidence>
<sequence length="197" mass="21730">MLVDNGFEQVELTEPVKALREANAIVEIIAPEKQIKGWNLKDWGDTITADILLDEASPDNYDALILPGGVMNPDFLRIKKNAIEFVKTFMTAQKPVASICHGPWTLIETGLINGRKLTSYPSLKTDLINAGATWVDEPVVTDKNLITSRKPSDLSAFNDRIINTLAALPSSSNNAFNRPPVKGEKTEDIKSKDKVKK</sequence>
<keyword evidence="4" id="KW-0315">Glutamine amidotransferase</keyword>
<dbReference type="eggNOG" id="COG0693">
    <property type="taxonomic scope" value="Bacteria"/>
</dbReference>
<dbReference type="STRING" id="153721.MYP_209"/>
<comment type="similarity">
    <text evidence="1">Belongs to the peptidase C56 family.</text>
</comment>
<dbReference type="GO" id="GO:0016740">
    <property type="term" value="F:transferase activity"/>
    <property type="evidence" value="ECO:0007669"/>
    <property type="project" value="UniProtKB-KW"/>
</dbReference>
<keyword evidence="4" id="KW-0808">Transferase</keyword>
<reference evidence="4 5" key="1">
    <citation type="submission" date="2014-09" db="EMBL/GenBank/DDBJ databases">
        <title>Sporocytophaga myxococcoides PG-01 genome sequencing.</title>
        <authorList>
            <person name="Liu L."/>
            <person name="Gao P.J."/>
            <person name="Chen G.J."/>
            <person name="Wang L.S."/>
        </authorList>
    </citation>
    <scope>NUCLEOTIDE SEQUENCE [LARGE SCALE GENOMIC DNA]</scope>
    <source>
        <strain evidence="4 5">PG-01</strain>
    </source>
</reference>
<evidence type="ECO:0000256" key="2">
    <source>
        <dbReference type="SAM" id="MobiDB-lite"/>
    </source>
</evidence>
<gene>
    <name evidence="4" type="ORF">MYP_209</name>
</gene>
<dbReference type="PANTHER" id="PTHR42733:SF12">
    <property type="entry name" value="PROTEINASE"/>
    <property type="match status" value="1"/>
</dbReference>
<feature type="region of interest" description="Disordered" evidence="2">
    <location>
        <begin position="173"/>
        <end position="197"/>
    </location>
</feature>
<evidence type="ECO:0000313" key="4">
    <source>
        <dbReference type="EMBL" id="GAL82983.1"/>
    </source>
</evidence>
<evidence type="ECO:0000313" key="5">
    <source>
        <dbReference type="Proteomes" id="UP000030185"/>
    </source>
</evidence>
<keyword evidence="5" id="KW-1185">Reference proteome</keyword>
<accession>A0A098L9W1</accession>
<dbReference type="EMBL" id="BBLT01000001">
    <property type="protein sequence ID" value="GAL82983.1"/>
    <property type="molecule type" value="Genomic_DNA"/>
</dbReference>
<dbReference type="PROSITE" id="PS51276">
    <property type="entry name" value="PEPTIDASE_C56_PFPI"/>
    <property type="match status" value="1"/>
</dbReference>
<dbReference type="Gene3D" id="3.40.50.880">
    <property type="match status" value="1"/>
</dbReference>
<dbReference type="InterPro" id="IPR002818">
    <property type="entry name" value="DJ-1/PfpI"/>
</dbReference>
<dbReference type="NCBIfam" id="TIGR01382">
    <property type="entry name" value="PfpI"/>
    <property type="match status" value="1"/>
</dbReference>
<dbReference type="SUPFAM" id="SSF52317">
    <property type="entry name" value="Class I glutamine amidotransferase-like"/>
    <property type="match status" value="1"/>
</dbReference>
<evidence type="ECO:0000259" key="3">
    <source>
        <dbReference type="Pfam" id="PF01965"/>
    </source>
</evidence>
<organism evidence="4 5">
    <name type="scientific">Sporocytophaga myxococcoides</name>
    <dbReference type="NCBI Taxonomy" id="153721"/>
    <lineage>
        <taxon>Bacteria</taxon>
        <taxon>Pseudomonadati</taxon>
        <taxon>Bacteroidota</taxon>
        <taxon>Cytophagia</taxon>
        <taxon>Cytophagales</taxon>
        <taxon>Cytophagaceae</taxon>
        <taxon>Sporocytophaga</taxon>
    </lineage>
</organism>
<dbReference type="InterPro" id="IPR029062">
    <property type="entry name" value="Class_I_gatase-like"/>
</dbReference>
<dbReference type="Proteomes" id="UP000030185">
    <property type="component" value="Unassembled WGS sequence"/>
</dbReference>
<comment type="caution">
    <text evidence="4">The sequence shown here is derived from an EMBL/GenBank/DDBJ whole genome shotgun (WGS) entry which is preliminary data.</text>
</comment>
<dbReference type="CDD" id="cd03134">
    <property type="entry name" value="GATase1_PfpI_like"/>
    <property type="match status" value="1"/>
</dbReference>
<dbReference type="Pfam" id="PF01965">
    <property type="entry name" value="DJ-1_PfpI"/>
    <property type="match status" value="1"/>
</dbReference>
<dbReference type="PANTHER" id="PTHR42733">
    <property type="entry name" value="DJ-1 PROTEIN"/>
    <property type="match status" value="1"/>
</dbReference>
<proteinExistence type="inferred from homology"/>